<sequence length="1506" mass="155919">MRLRRRPCWSGTALLTAGLMVGCGGGADPTQVKGQAKSLDVGPDLVVREISGPASLRPGEPFTATVRVCNEGTTPAQPSGGPILLDLYLSMDDALSWPTPGAPPPLDQTLLGTLEVGWPAPGHCTARAFSAQAELPPAAQQDGTFYLGAIVDAQHALTELREANNTGVRALGVGFLPDLVVTDVSGPASVLHGTSFTTKVTVCNQGTQSSPNGDVDVYLSTADSLSVPAPGAPPPLDQAWVGSTDVPPLAIGQCVTRHVPSAATPPPGSAPEQPLYLGAIVDSGQNESELNEGNNARVGGPIGLGDGPDLVITSVQAPPNAELGSDFTATVRVCNQGTQPAPTSQVELHFSADGDISLPGPGGLPPDQLRVGMTDVPPLSPGDCAARAVQATADPVPSIPQPGPVTLAAIVDAQQQMPELREDNNVFVGGDIGLGLGPDLVVTALSAPASVRAWESFMTTVTVCNQGTATASHAELGLYLSMAPTLDAPAVNGPLLGVQSPLGWLSVPPLAPEQCLTQDVMASAMRPEDAPPQRTSFYLGAFIDTHLDVQELREDNNAFVHGLVGVGELPDLVVTALRGPASVENGPFTVTARVCNQGTQPASPTDVVLFLSTHDTLSPPIPGSPYPYPDPSTQVPIGGLPVPPLGANTCVTLHNTASVHVPGMPEHTRFFLGGVIDAADSVDELRDDNNAFVGGAMGVGHGPDLVITAVTPPANVRKYDDFIATVRVCNQGTQPSSVTQAELYLSTENHLRMPDWNTPGSPFPWSQSPIGGVSVPPLSPGHCLNLQAQAHAHPPPDVPPNAAVYVGAIIDTYQGETELREDNNIFVSGLIGVGDGPDLVITAITAPPSVMENDEFTATITLCNQGTAPSFYTEVELYLSTQAHVAMPQVNGPGPIFPDTQRPIGGVSVSHLAEGQCETHAFMAWGGRPYVATPGQPLYVGASVDGWKNVEELREDNNTFVSGRIGVGNGPDLVVTEVQAPPSVLDNDTFTATVTVCNQGTNMSGSTHAELHFASEPVLAMPSANPPGPPFPPTQVGVGGMSVPPLPAGRCFTGDVTATAQRPPGAQPGTTLYVGALVDGPQYEPELREDNNTFVSGLIGVGHGSDLVVTDVTAPASVYENDSFTATVTVCNQGTSSSMDAPLEVHLSTEATLTPYPLDHPGGPLPDSQVRVGYQNVPPLDANDCITLSVPAQGQRPVASQPDQALYLGALIIPSRSWHEAELREDNNTFVSGLIGVGHGADLVVTAITAPPSVEEHEDFTATLTVCNQGTVSSSYTELALYLSTRPHLVVQEGQGPDPQSSDSQRFVGGWNAQPLAPGQCVTSPVMAWAARPYAAEPGQPLYLGAAIDQYDSEPELREDNNTFVSGLIGVGSDPDLVVTSISGPSSVRTGSAFTATVRVCNQGTTSSGGVDVELFMSSDSTLDAPGAYGPGPVAEEQVSIGGVQLSGLAAGQCATRNVSVAAYTPPGSAPTGFFYLGAIVDVWNGTPELREDNNALANRLIMVTP</sequence>
<evidence type="ECO:0000313" key="3">
    <source>
        <dbReference type="Proteomes" id="UP000217343"/>
    </source>
</evidence>
<feature type="domain" description="CARDB" evidence="1">
    <location>
        <begin position="837"/>
        <end position="960"/>
    </location>
</feature>
<dbReference type="Pfam" id="PF07705">
    <property type="entry name" value="CARDB"/>
    <property type="match status" value="7"/>
</dbReference>
<proteinExistence type="predicted"/>
<accession>A0A250K393</accession>
<feature type="domain" description="CARDB" evidence="1">
    <location>
        <begin position="1241"/>
        <end position="1364"/>
    </location>
</feature>
<protein>
    <recommendedName>
        <fullName evidence="1">CARDB domain-containing protein</fullName>
    </recommendedName>
</protein>
<evidence type="ECO:0000313" key="2">
    <source>
        <dbReference type="EMBL" id="ATB50197.1"/>
    </source>
</evidence>
<dbReference type="Gene3D" id="2.60.40.10">
    <property type="entry name" value="Immunoglobulins"/>
    <property type="match status" value="11"/>
</dbReference>
<name>A0A250K393_9BACT</name>
<organism evidence="2 3">
    <name type="scientific">Corallococcus macrosporus DSM 14697</name>
    <dbReference type="NCBI Taxonomy" id="1189310"/>
    <lineage>
        <taxon>Bacteria</taxon>
        <taxon>Pseudomonadati</taxon>
        <taxon>Myxococcota</taxon>
        <taxon>Myxococcia</taxon>
        <taxon>Myxococcales</taxon>
        <taxon>Cystobacterineae</taxon>
        <taxon>Myxococcaceae</taxon>
        <taxon>Corallococcus</taxon>
    </lineage>
</organism>
<feature type="domain" description="CARDB" evidence="1">
    <location>
        <begin position="308"/>
        <end position="427"/>
    </location>
</feature>
<dbReference type="RefSeq" id="WP_204817013.1">
    <property type="nucleotide sequence ID" value="NZ_CP022203.1"/>
</dbReference>
<feature type="domain" description="CARDB" evidence="1">
    <location>
        <begin position="971"/>
        <end position="1094"/>
    </location>
</feature>
<keyword evidence="3" id="KW-1185">Reference proteome</keyword>
<feature type="domain" description="CARDB" evidence="1">
    <location>
        <begin position="177"/>
        <end position="296"/>
    </location>
</feature>
<dbReference type="PROSITE" id="PS51257">
    <property type="entry name" value="PROKAR_LIPOPROTEIN"/>
    <property type="match status" value="1"/>
</dbReference>
<dbReference type="InterPro" id="IPR011635">
    <property type="entry name" value="CARDB"/>
</dbReference>
<evidence type="ECO:0000259" key="1">
    <source>
        <dbReference type="Pfam" id="PF07705"/>
    </source>
</evidence>
<dbReference type="EMBL" id="CP022203">
    <property type="protein sequence ID" value="ATB50197.1"/>
    <property type="molecule type" value="Genomic_DNA"/>
</dbReference>
<dbReference type="Proteomes" id="UP000217343">
    <property type="component" value="Chromosome"/>
</dbReference>
<feature type="domain" description="CARDB" evidence="1">
    <location>
        <begin position="1375"/>
        <end position="1498"/>
    </location>
</feature>
<reference evidence="2 3" key="1">
    <citation type="submission" date="2017-06" db="EMBL/GenBank/DDBJ databases">
        <title>Sequencing and comparative analysis of myxobacterial genomes.</title>
        <authorList>
            <person name="Rupp O."/>
            <person name="Goesmann A."/>
            <person name="Sogaard-Andersen L."/>
        </authorList>
    </citation>
    <scope>NUCLEOTIDE SEQUENCE [LARGE SCALE GENOMIC DNA]</scope>
    <source>
        <strain evidence="2 3">DSM 14697</strain>
    </source>
</reference>
<feature type="domain" description="CARDB" evidence="1">
    <location>
        <begin position="438"/>
        <end position="559"/>
    </location>
</feature>
<dbReference type="KEGG" id="mmas:MYMAC_005852"/>
<gene>
    <name evidence="2" type="ORF">MYMAC_005852</name>
</gene>
<dbReference type="InterPro" id="IPR013783">
    <property type="entry name" value="Ig-like_fold"/>
</dbReference>